<feature type="coiled-coil region" evidence="1">
    <location>
        <begin position="280"/>
        <end position="323"/>
    </location>
</feature>
<dbReference type="PANTHER" id="PTHR33481:SF1">
    <property type="entry name" value="ENDONUCLEASE_EXONUCLEASE_PHOSPHATASE DOMAIN-CONTAINING PROTEIN-RELATED"/>
    <property type="match status" value="1"/>
</dbReference>
<keyword evidence="1" id="KW-0175">Coiled coil</keyword>
<accession>A0A167E5I2</accession>
<evidence type="ECO:0000313" key="3">
    <source>
        <dbReference type="EMBL" id="ANB13664.1"/>
    </source>
</evidence>
<dbReference type="InterPro" id="IPR005135">
    <property type="entry name" value="Endo/exonuclease/phosphatase"/>
</dbReference>
<dbReference type="EMBL" id="CP014502">
    <property type="protein sequence ID" value="ANB13664.1"/>
    <property type="molecule type" value="Genomic_DNA"/>
</dbReference>
<dbReference type="CDD" id="cd01650">
    <property type="entry name" value="RT_nLTR_like"/>
    <property type="match status" value="1"/>
</dbReference>
<dbReference type="GeneID" id="30036757"/>
<evidence type="ECO:0000256" key="1">
    <source>
        <dbReference type="SAM" id="Coils"/>
    </source>
</evidence>
<dbReference type="Proteomes" id="UP000189580">
    <property type="component" value="Chromosome d"/>
</dbReference>
<dbReference type="InterPro" id="IPR043502">
    <property type="entry name" value="DNA/RNA_pol_sf"/>
</dbReference>
<sequence>MSELDIILVQEPGLNKGGTVIQHSSWVAVHSGEGKQRTNAITYISAKLRGRLPVIMDRGLTNENMVSITLGNLTITNIYNRQSEELHPLKQWCHRVEGDDSGNLRVIAGDFNLHHPLWQTNALASRDSKMWVDWASDHDLMLASRADEATHMAGNTIDLVFTDSRINTTMRESLDVGSDHFMLKWNLHTELVQAELVCTPTQGFNYKKADWEVFAEEVNRLSKQMDVPSSLTTSKTTENCLKSADKFAERIVAILQEALKISTPKLNITFRSKRWWTPELKQLKLRVQRLRRRAKRYPTEAHIKERQEANARYKRELMIAKAKNWNGFLSQVTTQNVWLALKLVKPTENQVSLLPALRIDDDKHTQTYGEQISELFNSLFPSVPPSTKGVKPVEASANWPKLRKKEVQSALQDQASYKAPGPDGVKTKAIKEAWKQKSFRKLVKGLFSYCLRVGYHPKIFRKGLTVVLPKPKRDPTLARSYRPITLLSTLGKVLEKIFQRRLTALTATCIPRQQFGGRHGFSAVDALTKLSEDIQYNLSRSKVTSILAIDIKGAFDNVHRDSLLSTMEQMNLPVPVQNWVYHFMCGRRTSLMVDGKVTRERKINTGIPQGSPISPLLFLIYSSPLYSIVQENGGKVIGFVDDITIYVTGKSRDENTKRLSNILQKCHEWATSAHTAIDYGEKLGFMHVDNQRTSKKRQLRLVLPSGERRQASPTLKLLGVTLDSQWKFSKHVDAIAIKGKMVLGIIRRLGGITWGVTGASMRNLYQGCVRPILEYASPVWYPKITKQEREQLQRIQNTGLRAILGGYHQTPIDCLHRDTDIMPLEQRYDTLQDNYIVRLHRNVDPENPVNAESTWWRKHMEHNELVQRLYEVLPKEEIFQDRIRRRKPPWKKEDMECESKAWKVKSELKKKIYQRHHTIWETQYRTSAKGEFYRSYTLPRLYNADHKNPLRYFLNECSKNELSKLVQLRTAKGAFGMFFKRFKINNRPHQCECGEEEDVKHLLCECPVTENHRQILRDASATLDLKVLLDSKKGLKAVLAFLAKAPQLL</sequence>
<dbReference type="Pfam" id="PF14529">
    <property type="entry name" value="Exo_endo_phos_2"/>
    <property type="match status" value="1"/>
</dbReference>
<protein>
    <submittedName>
        <fullName evidence="3">Polyprotein of L1-like non-LTR retrotransposon Zorro 3</fullName>
    </submittedName>
</protein>
<evidence type="ECO:0000313" key="4">
    <source>
        <dbReference type="Proteomes" id="UP000189580"/>
    </source>
</evidence>
<dbReference type="InterPro" id="IPR000477">
    <property type="entry name" value="RT_dom"/>
</dbReference>
<feature type="domain" description="Reverse transcriptase" evidence="2">
    <location>
        <begin position="449"/>
        <end position="722"/>
    </location>
</feature>
<proteinExistence type="predicted"/>
<organism evidence="3 4">
    <name type="scientific">Sugiyamaella lignohabitans</name>
    <dbReference type="NCBI Taxonomy" id="796027"/>
    <lineage>
        <taxon>Eukaryota</taxon>
        <taxon>Fungi</taxon>
        <taxon>Dikarya</taxon>
        <taxon>Ascomycota</taxon>
        <taxon>Saccharomycotina</taxon>
        <taxon>Dipodascomycetes</taxon>
        <taxon>Dipodascales</taxon>
        <taxon>Trichomonascaceae</taxon>
        <taxon>Sugiyamaella</taxon>
    </lineage>
</organism>
<dbReference type="PROSITE" id="PS50878">
    <property type="entry name" value="RT_POL"/>
    <property type="match status" value="1"/>
</dbReference>
<evidence type="ECO:0000259" key="2">
    <source>
        <dbReference type="PROSITE" id="PS50878"/>
    </source>
</evidence>
<keyword evidence="4" id="KW-1185">Reference proteome</keyword>
<gene>
    <name evidence="3" type="primary">POL92</name>
    <name evidence="3" type="ORF">AWJ20_4606</name>
</gene>
<dbReference type="AlphaFoldDB" id="A0A167E5I2"/>
<dbReference type="Pfam" id="PF00078">
    <property type="entry name" value="RVT_1"/>
    <property type="match status" value="1"/>
</dbReference>
<dbReference type="KEGG" id="slb:AWJ20_4606"/>
<dbReference type="Gene3D" id="3.60.10.10">
    <property type="entry name" value="Endonuclease/exonuclease/phosphatase"/>
    <property type="match status" value="1"/>
</dbReference>
<dbReference type="SUPFAM" id="SSF56219">
    <property type="entry name" value="DNase I-like"/>
    <property type="match status" value="1"/>
</dbReference>
<dbReference type="SUPFAM" id="SSF56672">
    <property type="entry name" value="DNA/RNA polymerases"/>
    <property type="match status" value="1"/>
</dbReference>
<dbReference type="GO" id="GO:0003824">
    <property type="term" value="F:catalytic activity"/>
    <property type="evidence" value="ECO:0007669"/>
    <property type="project" value="InterPro"/>
</dbReference>
<dbReference type="InterPro" id="IPR036691">
    <property type="entry name" value="Endo/exonu/phosph_ase_sf"/>
</dbReference>
<dbReference type="PANTHER" id="PTHR33481">
    <property type="entry name" value="REVERSE TRANSCRIPTASE"/>
    <property type="match status" value="1"/>
</dbReference>
<name>A0A167E5I2_9ASCO</name>
<reference evidence="3 4" key="1">
    <citation type="submission" date="2016-02" db="EMBL/GenBank/DDBJ databases">
        <title>Complete genome sequence and transcriptome regulation of the pentose utilising yeast Sugiyamaella lignohabitans.</title>
        <authorList>
            <person name="Bellasio M."/>
            <person name="Peymann A."/>
            <person name="Valli M."/>
            <person name="Sipitzky M."/>
            <person name="Graf A."/>
            <person name="Sauer M."/>
            <person name="Marx H."/>
            <person name="Mattanovich D."/>
        </authorList>
    </citation>
    <scope>NUCLEOTIDE SEQUENCE [LARGE SCALE GENOMIC DNA]</scope>
    <source>
        <strain evidence="3 4">CBS 10342</strain>
    </source>
</reference>
<dbReference type="OrthoDB" id="4368687at2759"/>
<dbReference type="RefSeq" id="XP_018736141.1">
    <property type="nucleotide sequence ID" value="XM_018881688.1"/>
</dbReference>